<dbReference type="PANTHER" id="PTHR46082">
    <property type="entry name" value="ATP/GTP-BINDING PROTEIN-RELATED"/>
    <property type="match status" value="1"/>
</dbReference>
<gene>
    <name evidence="4" type="ORF">SLS60_008428</name>
</gene>
<evidence type="ECO:0000313" key="4">
    <source>
        <dbReference type="EMBL" id="KAL1597940.1"/>
    </source>
</evidence>
<dbReference type="InterPro" id="IPR053137">
    <property type="entry name" value="NLR-like"/>
</dbReference>
<feature type="domain" description="DUF7779" evidence="3">
    <location>
        <begin position="413"/>
        <end position="493"/>
    </location>
</feature>
<dbReference type="Pfam" id="PF25000">
    <property type="entry name" value="DUF7779"/>
    <property type="match status" value="1"/>
</dbReference>
<sequence length="910" mass="103410">MTFGYDADIVNFWGQAAQDGISGYAKDLLGKLSRKRQQDTYQPDRKIVFVVHSLGGLVTQRALIMSRESRHPHLQVIEACTVGICFLGTPHHGSDLAKWGSILTRIANIAKPANLAPVELLKQGSEMLRDVQEGFHNLLEKRKDEEAKIEIVCFYETLPLGRFLVVPKEKSQLAIEQCYRVEEAFPEIWVFWVHAATRARFEDGYRSIAEATKMSGWDDPKANILRLVYNWLSDKRYRRWLMVVDNADDESVFFKNVSQSRAPDNSDQPEELLLNFLPQSPNGSILFTSRSQAVAYKLTGDFDNIIEVKPMSNDDALALLHKKLGPIAQGDEATELTYALEAMPLALAQAAAFIKQRMPRMSLSNYIDKLRRSDRDRARLLENDLGDLRRDGQASNSIISTWHISFEHIREKRPTAARLLSLMSLFDRQGISESLLQGRYAKSQDDDADLADSTDGADFDDDIQTLTSFSLVRMSADGRGFEMHRLVQFSTKKWLELSNELELWKQTYVTLMDEICPNADYENWPKWQALFPHAEAVLNNKPKEAKALEVWTSVLYKASSYAREMGQYRMAYEMGSCALQGRVKVLGAEHEATLESFNSNGTIAAALGRYNEAETMMRQALEGRERVLGGDHPYTLTTFDNLGSVLGWQGRYKEAEAMHKQALEGRERVLGDSHPDMADSMSNLASTYHKQGLYKDAEALQVQVLQNHRMQLGVEHPNTLASMNNLAMTYSKQGWWKDAEALQVQVAEISRMQLGADHPNTLTSMNNLAWTYYNQDRWKDAEALQVQATEIRRMQLGAEHPDTLASMNNLSLTYKKLGRWNDVEELQVQVLEIERMKLGFEHPSTLISMSNLAVTLKDMGYTCKAIAMMEDCYEARLKVLGDQHPDTIDSRKWLGKWRLQALKIDEQSNS</sequence>
<evidence type="ECO:0000259" key="3">
    <source>
        <dbReference type="Pfam" id="PF25000"/>
    </source>
</evidence>
<dbReference type="InterPro" id="IPR027417">
    <property type="entry name" value="P-loop_NTPase"/>
</dbReference>
<evidence type="ECO:0000259" key="2">
    <source>
        <dbReference type="Pfam" id="PF05057"/>
    </source>
</evidence>
<dbReference type="InterPro" id="IPR029058">
    <property type="entry name" value="AB_hydrolase_fold"/>
</dbReference>
<dbReference type="Gene3D" id="3.40.50.300">
    <property type="entry name" value="P-loop containing nucleotide triphosphate hydrolases"/>
    <property type="match status" value="1"/>
</dbReference>
<dbReference type="InterPro" id="IPR007751">
    <property type="entry name" value="DUF676_lipase-like"/>
</dbReference>
<dbReference type="Pfam" id="PF13374">
    <property type="entry name" value="TPR_10"/>
    <property type="match status" value="3"/>
</dbReference>
<dbReference type="SUPFAM" id="SSF48452">
    <property type="entry name" value="TPR-like"/>
    <property type="match status" value="2"/>
</dbReference>
<dbReference type="SUPFAM" id="SSF52540">
    <property type="entry name" value="P-loop containing nucleoside triphosphate hydrolases"/>
    <property type="match status" value="1"/>
</dbReference>
<dbReference type="InterPro" id="IPR056681">
    <property type="entry name" value="DUF7779"/>
</dbReference>
<dbReference type="PANTHER" id="PTHR46082:SF11">
    <property type="entry name" value="AAA+ ATPASE DOMAIN-CONTAINING PROTEIN-RELATED"/>
    <property type="match status" value="1"/>
</dbReference>
<proteinExistence type="inferred from homology"/>
<dbReference type="Gene3D" id="3.40.50.1820">
    <property type="entry name" value="alpha/beta hydrolase"/>
    <property type="match status" value="1"/>
</dbReference>
<dbReference type="Gene3D" id="1.25.40.10">
    <property type="entry name" value="Tetratricopeptide repeat domain"/>
    <property type="match status" value="2"/>
</dbReference>
<accession>A0ABR3R0K3</accession>
<name>A0ABR3R0K3_9PLEO</name>
<evidence type="ECO:0000313" key="5">
    <source>
        <dbReference type="Proteomes" id="UP001521785"/>
    </source>
</evidence>
<protein>
    <recommendedName>
        <fullName evidence="6">Tetratricopeptide repeat protein</fullName>
    </recommendedName>
</protein>
<evidence type="ECO:0000256" key="1">
    <source>
        <dbReference type="ARBA" id="ARBA00007920"/>
    </source>
</evidence>
<dbReference type="InterPro" id="IPR011990">
    <property type="entry name" value="TPR-like_helical_dom_sf"/>
</dbReference>
<dbReference type="Pfam" id="PF05057">
    <property type="entry name" value="DUF676"/>
    <property type="match status" value="1"/>
</dbReference>
<organism evidence="4 5">
    <name type="scientific">Paraconiothyrium brasiliense</name>
    <dbReference type="NCBI Taxonomy" id="300254"/>
    <lineage>
        <taxon>Eukaryota</taxon>
        <taxon>Fungi</taxon>
        <taxon>Dikarya</taxon>
        <taxon>Ascomycota</taxon>
        <taxon>Pezizomycotina</taxon>
        <taxon>Dothideomycetes</taxon>
        <taxon>Pleosporomycetidae</taxon>
        <taxon>Pleosporales</taxon>
        <taxon>Massarineae</taxon>
        <taxon>Didymosphaeriaceae</taxon>
        <taxon>Paraconiothyrium</taxon>
    </lineage>
</organism>
<reference evidence="4 5" key="1">
    <citation type="submission" date="2024-02" db="EMBL/GenBank/DDBJ databases">
        <title>De novo assembly and annotation of 12 fungi associated with fruit tree decline syndrome in Ontario, Canada.</title>
        <authorList>
            <person name="Sulman M."/>
            <person name="Ellouze W."/>
            <person name="Ilyukhin E."/>
        </authorList>
    </citation>
    <scope>NUCLEOTIDE SEQUENCE [LARGE SCALE GENOMIC DNA]</scope>
    <source>
        <strain evidence="4 5">M42-189</strain>
    </source>
</reference>
<evidence type="ECO:0008006" key="6">
    <source>
        <dbReference type="Google" id="ProtNLM"/>
    </source>
</evidence>
<dbReference type="Pfam" id="PF13424">
    <property type="entry name" value="TPR_12"/>
    <property type="match status" value="2"/>
</dbReference>
<comment type="similarity">
    <text evidence="1">Belongs to the putative lipase ROG1 family.</text>
</comment>
<dbReference type="EMBL" id="JAKJXO020000012">
    <property type="protein sequence ID" value="KAL1597940.1"/>
    <property type="molecule type" value="Genomic_DNA"/>
</dbReference>
<dbReference type="Proteomes" id="UP001521785">
    <property type="component" value="Unassembled WGS sequence"/>
</dbReference>
<comment type="caution">
    <text evidence="4">The sequence shown here is derived from an EMBL/GenBank/DDBJ whole genome shotgun (WGS) entry which is preliminary data.</text>
</comment>
<dbReference type="SUPFAM" id="SSF53474">
    <property type="entry name" value="alpha/beta-Hydrolases"/>
    <property type="match status" value="1"/>
</dbReference>
<feature type="domain" description="DUF676" evidence="2">
    <location>
        <begin position="26"/>
        <end position="142"/>
    </location>
</feature>
<keyword evidence="5" id="KW-1185">Reference proteome</keyword>
<dbReference type="PRINTS" id="PR00381">
    <property type="entry name" value="KINESINLIGHT"/>
</dbReference>